<proteinExistence type="predicted"/>
<dbReference type="Gene3D" id="3.30.1380.10">
    <property type="match status" value="1"/>
</dbReference>
<reference evidence="1" key="1">
    <citation type="submission" date="2022-09" db="EMBL/GenBank/DDBJ databases">
        <title>Intensive care unit water sources are persistently colonized with multi-drug resistant bacteria and are the site of extensive horizontal gene transfer of antibiotic resistance genes.</title>
        <authorList>
            <person name="Diorio-Toth L."/>
        </authorList>
    </citation>
    <scope>NUCLEOTIDE SEQUENCE</scope>
    <source>
        <strain evidence="1">GD03947</strain>
    </source>
</reference>
<dbReference type="Proteomes" id="UP001158500">
    <property type="component" value="Unassembled WGS sequence"/>
</dbReference>
<dbReference type="RefSeq" id="WP_279641626.1">
    <property type="nucleotide sequence ID" value="NZ_JAOCAE010000009.1"/>
</dbReference>
<name>A0AA42TBQ9_STUST</name>
<protein>
    <submittedName>
        <fullName evidence="1">M15 family metallopeptidase</fullName>
    </submittedName>
</protein>
<evidence type="ECO:0000313" key="2">
    <source>
        <dbReference type="Proteomes" id="UP001158500"/>
    </source>
</evidence>
<evidence type="ECO:0000313" key="1">
    <source>
        <dbReference type="EMBL" id="MDH1237253.1"/>
    </source>
</evidence>
<accession>A0AA42TBQ9</accession>
<comment type="caution">
    <text evidence="1">The sequence shown here is derived from an EMBL/GenBank/DDBJ whole genome shotgun (WGS) entry which is preliminary data.</text>
</comment>
<dbReference type="SUPFAM" id="SSF55166">
    <property type="entry name" value="Hedgehog/DD-peptidase"/>
    <property type="match status" value="1"/>
</dbReference>
<gene>
    <name evidence="1" type="ORF">N5C32_14535</name>
</gene>
<organism evidence="1 2">
    <name type="scientific">Stutzerimonas stutzeri</name>
    <name type="common">Pseudomonas stutzeri</name>
    <dbReference type="NCBI Taxonomy" id="316"/>
    <lineage>
        <taxon>Bacteria</taxon>
        <taxon>Pseudomonadati</taxon>
        <taxon>Pseudomonadota</taxon>
        <taxon>Gammaproteobacteria</taxon>
        <taxon>Pseudomonadales</taxon>
        <taxon>Pseudomonadaceae</taxon>
        <taxon>Stutzerimonas</taxon>
    </lineage>
</organism>
<dbReference type="AlphaFoldDB" id="A0AA42TBQ9"/>
<sequence length="153" mass="17296">MFNLSSRSEQRLSEVHPDLQKVVRLAIRKSKTDFTVLEGLRSATRQKQLVAQGKSKTLDGRHITGHAVDLGAYVGGQVSWDWEHYYRLAEAVRDAAVELGVPIVWGGVWDKRLNLLHDTKQAVADYVQSRKAVGRDAFIDGPHFELDRKEYPA</sequence>
<dbReference type="EMBL" id="JAOCAE010000009">
    <property type="protein sequence ID" value="MDH1237253.1"/>
    <property type="molecule type" value="Genomic_DNA"/>
</dbReference>
<dbReference type="InterPro" id="IPR009045">
    <property type="entry name" value="Zn_M74/Hedgehog-like"/>
</dbReference>
<dbReference type="CDD" id="cd14845">
    <property type="entry name" value="L-Ala-D-Glu_peptidase_like"/>
    <property type="match status" value="1"/>
</dbReference>